<protein>
    <submittedName>
        <fullName evidence="1">Uncharacterized protein</fullName>
    </submittedName>
</protein>
<dbReference type="InterPro" id="IPR029058">
    <property type="entry name" value="AB_hydrolase_fold"/>
</dbReference>
<proteinExistence type="predicted"/>
<comment type="caution">
    <text evidence="1">The sequence shown here is derived from an EMBL/GenBank/DDBJ whole genome shotgun (WGS) entry which is preliminary data.</text>
</comment>
<dbReference type="Gene3D" id="3.40.50.1820">
    <property type="entry name" value="alpha/beta hydrolase"/>
    <property type="match status" value="1"/>
</dbReference>
<keyword evidence="2" id="KW-1185">Reference proteome</keyword>
<gene>
    <name evidence="1" type="ORF">ESO86_13475</name>
</gene>
<dbReference type="Proteomes" id="UP000292881">
    <property type="component" value="Unassembled WGS sequence"/>
</dbReference>
<organism evidence="1 2">
    <name type="scientific">Agromyces binzhouensis</name>
    <dbReference type="NCBI Taxonomy" id="1817495"/>
    <lineage>
        <taxon>Bacteria</taxon>
        <taxon>Bacillati</taxon>
        <taxon>Actinomycetota</taxon>
        <taxon>Actinomycetes</taxon>
        <taxon>Micrococcales</taxon>
        <taxon>Microbacteriaceae</taxon>
        <taxon>Agromyces</taxon>
    </lineage>
</organism>
<reference evidence="1 2" key="1">
    <citation type="submission" date="2019-01" db="EMBL/GenBank/DDBJ databases">
        <authorList>
            <person name="Li J."/>
        </authorList>
    </citation>
    <scope>NUCLEOTIDE SEQUENCE [LARGE SCALE GENOMIC DNA]</scope>
    <source>
        <strain evidence="1 2">CGMCC 4.7180</strain>
    </source>
</reference>
<evidence type="ECO:0000313" key="2">
    <source>
        <dbReference type="Proteomes" id="UP000292881"/>
    </source>
</evidence>
<dbReference type="AlphaFoldDB" id="A0A4Q2JH29"/>
<name>A0A4Q2JH29_9MICO</name>
<sequence>MPDPAPTVEVRTRAGAVRGRWRGDPGTRGASAAFLGIPFAEPPV</sequence>
<evidence type="ECO:0000313" key="1">
    <source>
        <dbReference type="EMBL" id="RXZ45749.1"/>
    </source>
</evidence>
<dbReference type="EMBL" id="SDPL01000326">
    <property type="protein sequence ID" value="RXZ45749.1"/>
    <property type="molecule type" value="Genomic_DNA"/>
</dbReference>
<feature type="non-terminal residue" evidence="1">
    <location>
        <position position="44"/>
    </location>
</feature>
<accession>A0A4Q2JH29</accession>
<dbReference type="SUPFAM" id="SSF53474">
    <property type="entry name" value="alpha/beta-Hydrolases"/>
    <property type="match status" value="1"/>
</dbReference>